<dbReference type="Proteomes" id="UP000635853">
    <property type="component" value="Unassembled WGS sequence"/>
</dbReference>
<protein>
    <submittedName>
        <fullName evidence="1">Uncharacterized protein</fullName>
    </submittedName>
</protein>
<accession>A0ABS1RLL5</accession>
<evidence type="ECO:0000313" key="2">
    <source>
        <dbReference type="Proteomes" id="UP000635853"/>
    </source>
</evidence>
<proteinExistence type="predicted"/>
<dbReference type="EMBL" id="JAESIL010000161">
    <property type="protein sequence ID" value="MBL3580528.1"/>
    <property type="molecule type" value="Genomic_DNA"/>
</dbReference>
<name>A0ABS1RLL5_9RHOB</name>
<reference evidence="2" key="1">
    <citation type="submission" date="2021-01" db="EMBL/GenBank/DDBJ databases">
        <title>Draft genomes of Rhodovulum sulfidophilum.</title>
        <authorList>
            <person name="Guzman M.S."/>
        </authorList>
    </citation>
    <scope>NUCLEOTIDE SEQUENCE [LARGE SCALE GENOMIC DNA]</scope>
    <source>
        <strain evidence="2">AB19</strain>
    </source>
</reference>
<feature type="non-terminal residue" evidence="1">
    <location>
        <position position="50"/>
    </location>
</feature>
<comment type="caution">
    <text evidence="1">The sequence shown here is derived from an EMBL/GenBank/DDBJ whole genome shotgun (WGS) entry which is preliminary data.</text>
</comment>
<organism evidence="1 2">
    <name type="scientific">Rhodovulum visakhapatnamense</name>
    <dbReference type="NCBI Taxonomy" id="364297"/>
    <lineage>
        <taxon>Bacteria</taxon>
        <taxon>Pseudomonadati</taxon>
        <taxon>Pseudomonadota</taxon>
        <taxon>Alphaproteobacteria</taxon>
        <taxon>Rhodobacterales</taxon>
        <taxon>Paracoccaceae</taxon>
        <taxon>Rhodovulum</taxon>
    </lineage>
</organism>
<sequence length="50" mass="5216">MQMEALAGCFAPLTAGPGTTAACHAASDIELACGLTAARARFARFRCEER</sequence>
<gene>
    <name evidence="1" type="ORF">JMJ92_20680</name>
</gene>
<evidence type="ECO:0000313" key="1">
    <source>
        <dbReference type="EMBL" id="MBL3580528.1"/>
    </source>
</evidence>
<keyword evidence="2" id="KW-1185">Reference proteome</keyword>